<dbReference type="Pfam" id="PF16363">
    <property type="entry name" value="GDP_Man_Dehyd"/>
    <property type="match status" value="1"/>
</dbReference>
<dbReference type="EC" id="4.1.1.35" evidence="5"/>
<evidence type="ECO:0000256" key="6">
    <source>
        <dbReference type="ARBA" id="ARBA00018816"/>
    </source>
</evidence>
<comment type="cofactor">
    <cofactor evidence="1">
        <name>NAD(+)</name>
        <dbReference type="ChEBI" id="CHEBI:57540"/>
    </cofactor>
</comment>
<keyword evidence="10" id="KW-1133">Transmembrane helix</keyword>
<feature type="domain" description="NAD(P)-binding" evidence="19">
    <location>
        <begin position="134"/>
        <end position="445"/>
    </location>
</feature>
<keyword evidence="9" id="KW-0735">Signal-anchor</keyword>
<keyword evidence="12" id="KW-0333">Golgi apparatus</keyword>
<protein>
    <recommendedName>
        <fullName evidence="6">UDP-glucuronic acid decarboxylase 1</fullName>
        <ecNumber evidence="5">4.1.1.35</ecNumber>
    </recommendedName>
    <alternativeName>
        <fullName evidence="16">UDP-glucuronate decarboxylase 1</fullName>
    </alternativeName>
</protein>
<dbReference type="PANTHER" id="PTHR43078">
    <property type="entry name" value="UDP-GLUCURONIC ACID DECARBOXYLASE-RELATED"/>
    <property type="match status" value="1"/>
</dbReference>
<evidence type="ECO:0000256" key="18">
    <source>
        <dbReference type="SAM" id="MobiDB-lite"/>
    </source>
</evidence>
<gene>
    <name evidence="20" type="ORF">Rt10032_c08g3715</name>
</gene>
<evidence type="ECO:0000256" key="1">
    <source>
        <dbReference type="ARBA" id="ARBA00001911"/>
    </source>
</evidence>
<evidence type="ECO:0000256" key="3">
    <source>
        <dbReference type="ARBA" id="ARBA00005100"/>
    </source>
</evidence>
<evidence type="ECO:0000256" key="10">
    <source>
        <dbReference type="ARBA" id="ARBA00022989"/>
    </source>
</evidence>
<evidence type="ECO:0000313" key="21">
    <source>
        <dbReference type="Proteomes" id="UP000321518"/>
    </source>
</evidence>
<evidence type="ECO:0000256" key="15">
    <source>
        <dbReference type="ARBA" id="ARBA00023239"/>
    </source>
</evidence>
<evidence type="ECO:0000256" key="5">
    <source>
        <dbReference type="ARBA" id="ARBA00012290"/>
    </source>
</evidence>
<evidence type="ECO:0000256" key="13">
    <source>
        <dbReference type="ARBA" id="ARBA00023136"/>
    </source>
</evidence>
<dbReference type="EMBL" id="BJWK01000008">
    <property type="protein sequence ID" value="GEM09698.1"/>
    <property type="molecule type" value="Genomic_DNA"/>
</dbReference>
<accession>A0A511KH45</accession>
<dbReference type="InterPro" id="IPR016040">
    <property type="entry name" value="NAD(P)-bd_dom"/>
</dbReference>
<dbReference type="GO" id="GO:0048040">
    <property type="term" value="F:UDP-glucuronate decarboxylase activity"/>
    <property type="evidence" value="ECO:0007669"/>
    <property type="project" value="UniProtKB-EC"/>
</dbReference>
<sequence>MASPPTTYDPNRMPAPVQRARDHSRAPSVRSVGSTVDRDGRIIEEVGSPGEAVPLELLQSIYLSPNSPSPDTGSFPSSSTMTWSGTAHQRTESFSSDRYSPHNVPDWPSAVSFTTRTTFPPVKKLPKAQKRRVLVTGGAGFVGSHLVDRLMFLGHDVVVLDNFFSGSKSTLSHWVGHPNFELVRGDVVEPLLVEVDQIYHLACPASPKAYQINAVKTLKTSFMGTLNMLGLAKRTKARFLLSSTSEVYGSPTVHPQPESYWGNVNPNGPRSCYDEGKRVAEALTYGYARQDGVDVRVARIFNCFGPRMSADDGRLVSNFVVAALKGEPLQVYGDGEATRSLMFVHDLISGLIALMESDYSEGPVNIGSPDEGTVLSWASTILRLVKDLRTTGSIPPLPVGQKESEIEFVPAVVDDPPRRKPDITLAKKVLAWEPRWTVMAGLEETIRYFATQLAEGDS</sequence>
<evidence type="ECO:0000313" key="20">
    <source>
        <dbReference type="EMBL" id="GEM09698.1"/>
    </source>
</evidence>
<dbReference type="Proteomes" id="UP000321518">
    <property type="component" value="Unassembled WGS sequence"/>
</dbReference>
<keyword evidence="11" id="KW-0520">NAD</keyword>
<evidence type="ECO:0000256" key="14">
    <source>
        <dbReference type="ARBA" id="ARBA00023180"/>
    </source>
</evidence>
<evidence type="ECO:0000256" key="16">
    <source>
        <dbReference type="ARBA" id="ARBA00031585"/>
    </source>
</evidence>
<dbReference type="InterPro" id="IPR044516">
    <property type="entry name" value="UXS-like"/>
</dbReference>
<dbReference type="AlphaFoldDB" id="A0A511KH45"/>
<comment type="subcellular location">
    <subcellularLocation>
        <location evidence="2">Golgi apparatus</location>
        <location evidence="2">Golgi stack membrane</location>
        <topology evidence="2">Single-pass type II membrane protein</topology>
    </subcellularLocation>
</comment>
<keyword evidence="15" id="KW-0456">Lyase</keyword>
<dbReference type="GO" id="GO:0032580">
    <property type="term" value="C:Golgi cisterna membrane"/>
    <property type="evidence" value="ECO:0007669"/>
    <property type="project" value="UniProtKB-SubCell"/>
</dbReference>
<reference evidence="20 21" key="1">
    <citation type="submission" date="2019-07" db="EMBL/GenBank/DDBJ databases">
        <title>Rhodotorula toruloides NBRC10032 genome sequencing.</title>
        <authorList>
            <person name="Shida Y."/>
            <person name="Takaku H."/>
            <person name="Ogasawara W."/>
            <person name="Mori K."/>
        </authorList>
    </citation>
    <scope>NUCLEOTIDE SEQUENCE [LARGE SCALE GENOMIC DNA]</scope>
    <source>
        <strain evidence="20 21">NBRC10032</strain>
    </source>
</reference>
<feature type="region of interest" description="Disordered" evidence="18">
    <location>
        <begin position="66"/>
        <end position="100"/>
    </location>
</feature>
<keyword evidence="8" id="KW-0210">Decarboxylase</keyword>
<comment type="pathway">
    <text evidence="3">Nucleotide-sugar biosynthesis; UDP-alpha-D-xylose biosynthesis; UDP-alpha-D-xylose from UDP-alpha-D-glucuronate: step 1/1.</text>
</comment>
<evidence type="ECO:0000256" key="11">
    <source>
        <dbReference type="ARBA" id="ARBA00023027"/>
    </source>
</evidence>
<evidence type="ECO:0000256" key="9">
    <source>
        <dbReference type="ARBA" id="ARBA00022968"/>
    </source>
</evidence>
<evidence type="ECO:0000259" key="19">
    <source>
        <dbReference type="Pfam" id="PF16363"/>
    </source>
</evidence>
<dbReference type="CDD" id="cd05230">
    <property type="entry name" value="UGD_SDR_e"/>
    <property type="match status" value="1"/>
</dbReference>
<name>A0A511KH45_RHOTO</name>
<dbReference type="PANTHER" id="PTHR43078:SF6">
    <property type="entry name" value="UDP-GLUCURONIC ACID DECARBOXYLASE 1"/>
    <property type="match status" value="1"/>
</dbReference>
<dbReference type="UniPathway" id="UPA00796">
    <property type="reaction ID" value="UER00771"/>
</dbReference>
<feature type="compositionally biased region" description="Polar residues" evidence="18">
    <location>
        <begin position="66"/>
        <end position="98"/>
    </location>
</feature>
<evidence type="ECO:0000256" key="2">
    <source>
        <dbReference type="ARBA" id="ARBA00004447"/>
    </source>
</evidence>
<evidence type="ECO:0000256" key="7">
    <source>
        <dbReference type="ARBA" id="ARBA00022692"/>
    </source>
</evidence>
<keyword evidence="14" id="KW-0325">Glycoprotein</keyword>
<comment type="similarity">
    <text evidence="4">Belongs to the NAD(P)-dependent epimerase/dehydratase family. UDP-glucuronic acid decarboxylase subfamily.</text>
</comment>
<evidence type="ECO:0000256" key="12">
    <source>
        <dbReference type="ARBA" id="ARBA00023034"/>
    </source>
</evidence>
<dbReference type="GO" id="GO:0033320">
    <property type="term" value="P:UDP-D-xylose biosynthetic process"/>
    <property type="evidence" value="ECO:0007669"/>
    <property type="project" value="UniProtKB-UniPathway"/>
</dbReference>
<dbReference type="InterPro" id="IPR036291">
    <property type="entry name" value="NAD(P)-bd_dom_sf"/>
</dbReference>
<dbReference type="OrthoDB" id="331544at2759"/>
<evidence type="ECO:0000256" key="4">
    <source>
        <dbReference type="ARBA" id="ARBA00007505"/>
    </source>
</evidence>
<dbReference type="Gene3D" id="3.40.50.720">
    <property type="entry name" value="NAD(P)-binding Rossmann-like Domain"/>
    <property type="match status" value="1"/>
</dbReference>
<keyword evidence="7" id="KW-0812">Transmembrane</keyword>
<dbReference type="FunFam" id="3.40.50.720:FF:000065">
    <property type="entry name" value="UDP-glucuronic acid decarboxylase 1"/>
    <property type="match status" value="1"/>
</dbReference>
<comment type="catalytic activity">
    <reaction evidence="17">
        <text>UDP-alpha-D-glucuronate + H(+) = UDP-alpha-D-xylose + CO2</text>
        <dbReference type="Rhea" id="RHEA:23916"/>
        <dbReference type="ChEBI" id="CHEBI:15378"/>
        <dbReference type="ChEBI" id="CHEBI:16526"/>
        <dbReference type="ChEBI" id="CHEBI:57632"/>
        <dbReference type="ChEBI" id="CHEBI:58052"/>
        <dbReference type="EC" id="4.1.1.35"/>
    </reaction>
    <physiologicalReaction direction="left-to-right" evidence="17">
        <dbReference type="Rhea" id="RHEA:23917"/>
    </physiologicalReaction>
</comment>
<dbReference type="GO" id="GO:0070403">
    <property type="term" value="F:NAD+ binding"/>
    <property type="evidence" value="ECO:0007669"/>
    <property type="project" value="InterPro"/>
</dbReference>
<dbReference type="SUPFAM" id="SSF51735">
    <property type="entry name" value="NAD(P)-binding Rossmann-fold domains"/>
    <property type="match status" value="1"/>
</dbReference>
<organism evidence="20 21">
    <name type="scientific">Rhodotorula toruloides</name>
    <name type="common">Yeast</name>
    <name type="synonym">Rhodosporidium toruloides</name>
    <dbReference type="NCBI Taxonomy" id="5286"/>
    <lineage>
        <taxon>Eukaryota</taxon>
        <taxon>Fungi</taxon>
        <taxon>Dikarya</taxon>
        <taxon>Basidiomycota</taxon>
        <taxon>Pucciniomycotina</taxon>
        <taxon>Microbotryomycetes</taxon>
        <taxon>Sporidiobolales</taxon>
        <taxon>Sporidiobolaceae</taxon>
        <taxon>Rhodotorula</taxon>
    </lineage>
</organism>
<evidence type="ECO:0000256" key="17">
    <source>
        <dbReference type="ARBA" id="ARBA00049410"/>
    </source>
</evidence>
<evidence type="ECO:0000256" key="8">
    <source>
        <dbReference type="ARBA" id="ARBA00022793"/>
    </source>
</evidence>
<proteinExistence type="inferred from homology"/>
<feature type="region of interest" description="Disordered" evidence="18">
    <location>
        <begin position="1"/>
        <end position="47"/>
    </location>
</feature>
<keyword evidence="13" id="KW-0472">Membrane</keyword>
<dbReference type="GO" id="GO:0042732">
    <property type="term" value="P:D-xylose metabolic process"/>
    <property type="evidence" value="ECO:0007669"/>
    <property type="project" value="InterPro"/>
</dbReference>
<comment type="caution">
    <text evidence="20">The sequence shown here is derived from an EMBL/GenBank/DDBJ whole genome shotgun (WGS) entry which is preliminary data.</text>
</comment>